<comment type="caution">
    <text evidence="1">The sequence shown here is derived from an EMBL/GenBank/DDBJ whole genome shotgun (WGS) entry which is preliminary data.</text>
</comment>
<dbReference type="Proteomes" id="UP000014411">
    <property type="component" value="Unassembled WGS sequence"/>
</dbReference>
<geneLocation type="plasmid" evidence="1">
    <name>pRg502a</name>
</geneLocation>
<keyword evidence="1" id="KW-0614">Plasmid</keyword>
<organism evidence="1 2">
    <name type="scientific">Rhizobium grahamii CCGE 502</name>
    <dbReference type="NCBI Taxonomy" id="990285"/>
    <lineage>
        <taxon>Bacteria</taxon>
        <taxon>Pseudomonadati</taxon>
        <taxon>Pseudomonadota</taxon>
        <taxon>Alphaproteobacteria</taxon>
        <taxon>Hyphomicrobiales</taxon>
        <taxon>Rhizobiaceae</taxon>
        <taxon>Rhizobium/Agrobacterium group</taxon>
        <taxon>Rhizobium</taxon>
    </lineage>
</organism>
<dbReference type="HOGENOM" id="CLU_2651966_0_0_5"/>
<accession>S3H5T4</accession>
<dbReference type="EMBL" id="AEYE02000039">
    <property type="protein sequence ID" value="EPE93630.1"/>
    <property type="molecule type" value="Genomic_DNA"/>
</dbReference>
<dbReference type="AlphaFoldDB" id="S3H5T4"/>
<reference evidence="1 2" key="1">
    <citation type="journal article" date="2012" name="J. Bacteriol.">
        <title>Genome sequence of Rhizobium grahamii CCGE502, a broad-host-range symbiont with low nodulation competitiveness in Phaseolus vulgaris.</title>
        <authorList>
            <person name="Althabegoiti M.J."/>
            <person name="Lozano L."/>
            <person name="Torres-Tejerizo G."/>
            <person name="Ormeno-Orrillo E."/>
            <person name="Rogel M.A."/>
            <person name="Gonzalez V."/>
            <person name="Martinez-Romero E."/>
        </authorList>
    </citation>
    <scope>NUCLEOTIDE SEQUENCE [LARGE SCALE GENOMIC DNA]</scope>
    <source>
        <strain evidence="1 2">CCGE 502</strain>
        <plasmid evidence="1">pRg502a</plasmid>
    </source>
</reference>
<evidence type="ECO:0000313" key="1">
    <source>
        <dbReference type="EMBL" id="EPE93630.1"/>
    </source>
</evidence>
<gene>
    <name evidence="1" type="ORF">RGCCGE502_34796</name>
</gene>
<protein>
    <submittedName>
        <fullName evidence="1">Uncharacterized protein</fullName>
    </submittedName>
</protein>
<name>S3H5T4_9HYPH</name>
<keyword evidence="2" id="KW-1185">Reference proteome</keyword>
<sequence length="76" mass="8635">MFSYIIGIVAQSDTAASAAHYWFKNYGQADLCGRLLYVRYGLRHTILRSRDPGVCEELTLSKFVSAAFNRDGVRTW</sequence>
<evidence type="ECO:0000313" key="2">
    <source>
        <dbReference type="Proteomes" id="UP000014411"/>
    </source>
</evidence>
<proteinExistence type="predicted"/>